<feature type="chain" id="PRO_5047028594" description="Tricorn protease homolog" evidence="9">
    <location>
        <begin position="29"/>
        <end position="1128"/>
    </location>
</feature>
<dbReference type="InterPro" id="IPR005151">
    <property type="entry name" value="Tail-specific_protease"/>
</dbReference>
<evidence type="ECO:0000256" key="5">
    <source>
        <dbReference type="ARBA" id="ARBA00022801"/>
    </source>
</evidence>
<dbReference type="SMART" id="SM00245">
    <property type="entry name" value="TSPc"/>
    <property type="match status" value="1"/>
</dbReference>
<keyword evidence="12" id="KW-1185">Reference proteome</keyword>
<protein>
    <recommendedName>
        <fullName evidence="7">Tricorn protease homolog</fullName>
        <ecNumber evidence="7">3.4.21.-</ecNumber>
    </recommendedName>
</protein>
<gene>
    <name evidence="11" type="ORF">ACFO4O_12585</name>
</gene>
<dbReference type="SUPFAM" id="SSF50156">
    <property type="entry name" value="PDZ domain-like"/>
    <property type="match status" value="1"/>
</dbReference>
<comment type="similarity">
    <text evidence="2 7">Belongs to the peptidase S41B family.</text>
</comment>
<dbReference type="SUPFAM" id="SSF82171">
    <property type="entry name" value="DPP6 N-terminal domain-like"/>
    <property type="match status" value="1"/>
</dbReference>
<dbReference type="RefSeq" id="WP_382409056.1">
    <property type="nucleotide sequence ID" value="NZ_JBHSGU010000005.1"/>
</dbReference>
<keyword evidence="5 7" id="KW-0378">Hydrolase</keyword>
<evidence type="ECO:0000313" key="11">
    <source>
        <dbReference type="EMBL" id="MFC4701002.1"/>
    </source>
</evidence>
<keyword evidence="6 7" id="KW-0720">Serine protease</keyword>
<comment type="caution">
    <text evidence="11">The sequence shown here is derived from an EMBL/GenBank/DDBJ whole genome shotgun (WGS) entry which is preliminary data.</text>
</comment>
<organism evidence="11 12">
    <name type="scientific">Glaciecola siphonariae</name>
    <dbReference type="NCBI Taxonomy" id="521012"/>
    <lineage>
        <taxon>Bacteria</taxon>
        <taxon>Pseudomonadati</taxon>
        <taxon>Pseudomonadota</taxon>
        <taxon>Gammaproteobacteria</taxon>
        <taxon>Alteromonadales</taxon>
        <taxon>Alteromonadaceae</taxon>
        <taxon>Glaciecola</taxon>
    </lineage>
</organism>
<feature type="domain" description="Tail specific protease" evidence="10">
    <location>
        <begin position="867"/>
        <end position="1075"/>
    </location>
</feature>
<dbReference type="PANTHER" id="PTHR43253:SF1">
    <property type="entry name" value="TRICORN PROTEASE HOMOLOG 2-RELATED"/>
    <property type="match status" value="1"/>
</dbReference>
<evidence type="ECO:0000256" key="4">
    <source>
        <dbReference type="ARBA" id="ARBA00022670"/>
    </source>
</evidence>
<dbReference type="Pfam" id="PF03572">
    <property type="entry name" value="Peptidase_S41"/>
    <property type="match status" value="1"/>
</dbReference>
<dbReference type="InterPro" id="IPR012393">
    <property type="entry name" value="Tricorn_protease"/>
</dbReference>
<dbReference type="Pfam" id="PF14685">
    <property type="entry name" value="PDZ_Tricorn"/>
    <property type="match status" value="1"/>
</dbReference>
<keyword evidence="3 7" id="KW-0963">Cytoplasm</keyword>
<feature type="region of interest" description="Disordered" evidence="8">
    <location>
        <begin position="1107"/>
        <end position="1128"/>
    </location>
</feature>
<evidence type="ECO:0000256" key="1">
    <source>
        <dbReference type="ARBA" id="ARBA00004496"/>
    </source>
</evidence>
<comment type="function">
    <text evidence="7">Degrades oligopeptides.</text>
</comment>
<dbReference type="CDD" id="cd07562">
    <property type="entry name" value="Peptidase_S41_TRI"/>
    <property type="match status" value="1"/>
</dbReference>
<dbReference type="Pfam" id="PF26550">
    <property type="entry name" value="Tricorn_2nd"/>
    <property type="match status" value="1"/>
</dbReference>
<dbReference type="SUPFAM" id="SSF52096">
    <property type="entry name" value="ClpP/crotonase"/>
    <property type="match status" value="1"/>
</dbReference>
<dbReference type="EC" id="3.4.21.-" evidence="7"/>
<sequence>MSIRFNSILAVFTLLAFSLTLTSVKASATAQANANTYTESTFSSSSIGYFRDPNRHGNKLVFVAQSDLWLSQLGSTAPAMRLTTHPNMESSPRFSPNGEQIAFVARYNNMQAVHLIPTNGGVAKQITFELGATKLHNWIDDEHLLISTTHDTGMHSSWVLKKVNVNTLVSTSLPLSDAVEGSISSDGNTLVFVQHGLQVSTDNANHYKGGAAGEIWRFNLEARHFRNSNNEATRLTTDHEGSARTVMLFEASNEAQNRIYFISNQNNIDNIWSMKLDGSDKKQHTQFEDWAVRDASIHGDSIVFQHGADLKLFNINNESVSNIDISLQSDFVDLRTRYINKPMEYFEDASIANDGKSAVVIARGKMALANNQSTRLVNIASDPVSRNRDAVISNDGKYVYAISDASGDYEIWRFDAKGGNKSKQLTSNGDVLKTSLYLSPNGETLAYTEKSGQLWFLNLKSGKSTVVYDEPNNGISNLTFSADSRYLAFEVTLFSQERSRIFLKDTQSKNAALLTSEKYQSFSPSFSDDTKWLYFLSDRSFTPSPGSPWGDRNMGQAFDKRTEIYAIALNKDAEFPFAAPTELSVIATKDKSGDVQDEEEEEETKSVEIDFDQIHKRLWKVDVPADNYAQLIANEKALLIRQEQHLKSLAYEHDAKLKDMTDGVNYIEASANGKHVMVLKGAREKAQIFSIPASDTFPSEANDHKIDLSKWQLTIKPQQEWQQLFKDAWLMHRDSFYDANMRGLDWQKTKEKYMPLLARMTERSDLNDIFEQMMGELNSLHSQVRGGDLKDDPNAPNPSVLGASLRDSKDGVLIDTIYMFDTELLDQAPPLARPGVNAANGDIITAVNKQAVNNVAQLRQALYNQQGQQVLLSIQRGKGRKAEKIETVVVPAPANRETRYRRQHWVHKNLKKVQSTDNDIGYLHLYAMGGGDIASFARDFYAQYEKQGLIIDVRRNRGGNVDSVIIEKLMRRAWSFWRWPNGYTSTNMQQAFRGHLVVLADQFTYSDGETFTAGIKALDLGTVIGKQTAGAGVWLSGGNRLVDRGIARVAEFPVFAMDGRWITEAEGIAPHIEVDNLPHATYKGEDAQLAAAIALLQTKIAESPVTELQPKPFPPVKEAADDILNNTN</sequence>
<dbReference type="Pfam" id="PF26549">
    <property type="entry name" value="Tricorn_N"/>
    <property type="match status" value="1"/>
</dbReference>
<dbReference type="Gene3D" id="2.30.42.10">
    <property type="match status" value="1"/>
</dbReference>
<dbReference type="Gene3D" id="2.130.10.10">
    <property type="entry name" value="YVTN repeat-like/Quinoprotein amine dehydrogenase"/>
    <property type="match status" value="1"/>
</dbReference>
<keyword evidence="4 7" id="KW-0645">Protease</keyword>
<keyword evidence="9" id="KW-0732">Signal</keyword>
<feature type="signal peptide" evidence="9">
    <location>
        <begin position="1"/>
        <end position="28"/>
    </location>
</feature>
<dbReference type="Pfam" id="PF14684">
    <property type="entry name" value="Tricorn_C1"/>
    <property type="match status" value="1"/>
</dbReference>
<dbReference type="Gene3D" id="3.30.750.44">
    <property type="match status" value="1"/>
</dbReference>
<evidence type="ECO:0000256" key="8">
    <source>
        <dbReference type="SAM" id="MobiDB-lite"/>
    </source>
</evidence>
<name>A0ABV9LX06_9ALTE</name>
<dbReference type="InterPro" id="IPR029045">
    <property type="entry name" value="ClpP/crotonase-like_dom_sf"/>
</dbReference>
<evidence type="ECO:0000313" key="12">
    <source>
        <dbReference type="Proteomes" id="UP001595897"/>
    </source>
</evidence>
<evidence type="ECO:0000256" key="2">
    <source>
        <dbReference type="ARBA" id="ARBA00008524"/>
    </source>
</evidence>
<dbReference type="Gene3D" id="2.120.10.60">
    <property type="entry name" value="Tricorn protease N-terminal domain"/>
    <property type="match status" value="1"/>
</dbReference>
<comment type="subcellular location">
    <subcellularLocation>
        <location evidence="1 7">Cytoplasm</location>
    </subcellularLocation>
</comment>
<dbReference type="Proteomes" id="UP001595897">
    <property type="component" value="Unassembled WGS sequence"/>
</dbReference>
<dbReference type="EMBL" id="JBHSGU010000005">
    <property type="protein sequence ID" value="MFC4701002.1"/>
    <property type="molecule type" value="Genomic_DNA"/>
</dbReference>
<dbReference type="Gene3D" id="3.90.226.10">
    <property type="entry name" value="2-enoyl-CoA Hydratase, Chain A, domain 1"/>
    <property type="match status" value="1"/>
</dbReference>
<evidence type="ECO:0000256" key="9">
    <source>
        <dbReference type="SAM" id="SignalP"/>
    </source>
</evidence>
<dbReference type="InterPro" id="IPR028204">
    <property type="entry name" value="Tricorn_C1"/>
</dbReference>
<reference evidence="12" key="1">
    <citation type="journal article" date="2019" name="Int. J. Syst. Evol. Microbiol.">
        <title>The Global Catalogue of Microorganisms (GCM) 10K type strain sequencing project: providing services to taxonomists for standard genome sequencing and annotation.</title>
        <authorList>
            <consortium name="The Broad Institute Genomics Platform"/>
            <consortium name="The Broad Institute Genome Sequencing Center for Infectious Disease"/>
            <person name="Wu L."/>
            <person name="Ma J."/>
        </authorList>
    </citation>
    <scope>NUCLEOTIDE SEQUENCE [LARGE SCALE GENOMIC DNA]</scope>
    <source>
        <strain evidence="12">KACC 12507</strain>
    </source>
</reference>
<proteinExistence type="inferred from homology"/>
<dbReference type="InterPro" id="IPR015943">
    <property type="entry name" value="WD40/YVTN_repeat-like_dom_sf"/>
</dbReference>
<evidence type="ECO:0000256" key="3">
    <source>
        <dbReference type="ARBA" id="ARBA00022490"/>
    </source>
</evidence>
<evidence type="ECO:0000259" key="10">
    <source>
        <dbReference type="SMART" id="SM00245"/>
    </source>
</evidence>
<accession>A0ABV9LX06</accession>
<evidence type="ECO:0000256" key="7">
    <source>
        <dbReference type="PIRNR" id="PIRNR036421"/>
    </source>
</evidence>
<evidence type="ECO:0000256" key="6">
    <source>
        <dbReference type="ARBA" id="ARBA00022825"/>
    </source>
</evidence>
<dbReference type="InterPro" id="IPR036034">
    <property type="entry name" value="PDZ_sf"/>
</dbReference>
<dbReference type="InterPro" id="IPR029414">
    <property type="entry name" value="Tricorn_PDZ"/>
</dbReference>
<dbReference type="PIRSF" id="PIRSF036421">
    <property type="entry name" value="Tricorn_protease"/>
    <property type="match status" value="1"/>
</dbReference>
<dbReference type="PANTHER" id="PTHR43253">
    <property type="entry name" value="TRICORN PROTEASE HOMOLOG 2-RELATED"/>
    <property type="match status" value="1"/>
</dbReference>